<protein>
    <submittedName>
        <fullName evidence="1">Uncharacterized protein</fullName>
    </submittedName>
</protein>
<organism evidence="1 2">
    <name type="scientific">Paenibacillus arenosi</name>
    <dbReference type="NCBI Taxonomy" id="2774142"/>
    <lineage>
        <taxon>Bacteria</taxon>
        <taxon>Bacillati</taxon>
        <taxon>Bacillota</taxon>
        <taxon>Bacilli</taxon>
        <taxon>Bacillales</taxon>
        <taxon>Paenibacillaceae</taxon>
        <taxon>Paenibacillus</taxon>
    </lineage>
</organism>
<gene>
    <name evidence="1" type="ORF">IFO66_22920</name>
</gene>
<dbReference type="EMBL" id="JACYTN010000038">
    <property type="protein sequence ID" value="MBD8501131.1"/>
    <property type="molecule type" value="Genomic_DNA"/>
</dbReference>
<proteinExistence type="predicted"/>
<evidence type="ECO:0000313" key="1">
    <source>
        <dbReference type="EMBL" id="MBD8501131.1"/>
    </source>
</evidence>
<accession>A0ABR9B4Q2</accession>
<dbReference type="Proteomes" id="UP000634529">
    <property type="component" value="Unassembled WGS sequence"/>
</dbReference>
<dbReference type="RefSeq" id="WP_192027339.1">
    <property type="nucleotide sequence ID" value="NZ_JACYTN010000038.1"/>
</dbReference>
<comment type="caution">
    <text evidence="1">The sequence shown here is derived from an EMBL/GenBank/DDBJ whole genome shotgun (WGS) entry which is preliminary data.</text>
</comment>
<sequence>MNNNGKLEYRKSIVTGINNEKKVEVLGVNGGFRYIIITFFDEELLNNTKNISVLYNGNLTNIKDIKVDRKSYIIQFEGSPIKKRNTVKLEFWDSKNNVIYNYPDKSKGIEQSRVRK</sequence>
<name>A0ABR9B4Q2_9BACL</name>
<evidence type="ECO:0000313" key="2">
    <source>
        <dbReference type="Proteomes" id="UP000634529"/>
    </source>
</evidence>
<reference evidence="1 2" key="1">
    <citation type="submission" date="2020-09" db="EMBL/GenBank/DDBJ databases">
        <title>Paenibacillus sp. CAU 1523 isolated from sand of Haeundae Beach.</title>
        <authorList>
            <person name="Kim W."/>
        </authorList>
    </citation>
    <scope>NUCLEOTIDE SEQUENCE [LARGE SCALE GENOMIC DNA]</scope>
    <source>
        <strain evidence="1 2">CAU 1523</strain>
    </source>
</reference>
<keyword evidence="2" id="KW-1185">Reference proteome</keyword>